<dbReference type="NCBIfam" id="NF004079">
    <property type="entry name" value="PRK05584.1"/>
    <property type="match status" value="1"/>
</dbReference>
<evidence type="ECO:0000313" key="8">
    <source>
        <dbReference type="EMBL" id="CEI72616.1"/>
    </source>
</evidence>
<dbReference type="GO" id="GO:0008782">
    <property type="term" value="F:adenosylhomocysteine nucleosidase activity"/>
    <property type="evidence" value="ECO:0007669"/>
    <property type="project" value="UniProtKB-EC"/>
</dbReference>
<dbReference type="UniPathway" id="UPA00904">
    <property type="reaction ID" value="UER00871"/>
</dbReference>
<dbReference type="GO" id="GO:0005829">
    <property type="term" value="C:cytosol"/>
    <property type="evidence" value="ECO:0007669"/>
    <property type="project" value="TreeGrafter"/>
</dbReference>
<feature type="signal peptide" evidence="6">
    <location>
        <begin position="1"/>
        <end position="19"/>
    </location>
</feature>
<dbReference type="PANTHER" id="PTHR46832:SF1">
    <property type="entry name" value="5'-METHYLTHIOADENOSINE_S-ADENOSYLHOMOCYSTEINE NUCLEOSIDASE"/>
    <property type="match status" value="1"/>
</dbReference>
<accession>A0A2P2BQL0</accession>
<evidence type="ECO:0000256" key="2">
    <source>
        <dbReference type="ARBA" id="ARBA00011974"/>
    </source>
</evidence>
<dbReference type="EMBL" id="LN650648">
    <property type="protein sequence ID" value="CEI72616.1"/>
    <property type="molecule type" value="Genomic_DNA"/>
</dbReference>
<evidence type="ECO:0000256" key="6">
    <source>
        <dbReference type="SAM" id="SignalP"/>
    </source>
</evidence>
<feature type="chain" id="PRO_5039081034" description="adenosylhomocysteine nucleosidase" evidence="6">
    <location>
        <begin position="20"/>
        <end position="261"/>
    </location>
</feature>
<dbReference type="PROSITE" id="PS51257">
    <property type="entry name" value="PROKAR_LIPOPROTEIN"/>
    <property type="match status" value="1"/>
</dbReference>
<dbReference type="InterPro" id="IPR000845">
    <property type="entry name" value="Nucleoside_phosphorylase_d"/>
</dbReference>
<dbReference type="Gene3D" id="3.40.50.1580">
    <property type="entry name" value="Nucleoside phosphorylase domain"/>
    <property type="match status" value="1"/>
</dbReference>
<keyword evidence="8" id="KW-0326">Glycosidase</keyword>
<sequence>MKKILVLLPTILLSIFLMVGCTSQSEPGNENVLGIIGAMEEEVEILKEKMDIKETTTIAGIKFYKGTLHDKNIVLVRSGVGKVNMAMCTQVLVDKFNVSALVNSGVAGTMNEDLNQGDVVISTTTVQHDFDTTAFGDPLGEISRLNKRFFDADKNMINKAKEAAKNVKGVNIVDGMVATGDQFVAGGDIAKKIKDNFKDVEAVEMEGAAMAQVAYLNDIPFVILRSISDKANGEADLSYEEFLPIAAKNASSLLEEFIKIY</sequence>
<comment type="pathway">
    <text evidence="1">Amino-acid biosynthesis; L-methionine biosynthesis via salvage pathway; S-methyl-5-thio-alpha-D-ribose 1-phosphate from S-methyl-5'-thioadenosine (hydrolase route): step 1/2.</text>
</comment>
<dbReference type="PANTHER" id="PTHR46832">
    <property type="entry name" value="5'-METHYLTHIOADENOSINE/S-ADENOSYLHOMOCYSTEINE NUCLEOSIDASE"/>
    <property type="match status" value="1"/>
</dbReference>
<name>A0A2P2BQL0_9FIRM</name>
<protein>
    <recommendedName>
        <fullName evidence="2">adenosylhomocysteine nucleosidase</fullName>
        <ecNumber evidence="2">3.2.2.9</ecNumber>
    </recommendedName>
</protein>
<keyword evidence="5" id="KW-0486">Methionine biosynthesis</keyword>
<evidence type="ECO:0000256" key="5">
    <source>
        <dbReference type="ARBA" id="ARBA00023167"/>
    </source>
</evidence>
<dbReference type="CDD" id="cd09008">
    <property type="entry name" value="MTAN"/>
    <property type="match status" value="1"/>
</dbReference>
<keyword evidence="4 8" id="KW-0378">Hydrolase</keyword>
<dbReference type="AlphaFoldDB" id="A0A2P2BQL0"/>
<dbReference type="GO" id="GO:0008930">
    <property type="term" value="F:methylthioadenosine nucleosidase activity"/>
    <property type="evidence" value="ECO:0007669"/>
    <property type="project" value="InterPro"/>
</dbReference>
<keyword evidence="3" id="KW-0028">Amino-acid biosynthesis</keyword>
<dbReference type="GO" id="GO:0019284">
    <property type="term" value="P:L-methionine salvage from S-adenosylmethionine"/>
    <property type="evidence" value="ECO:0007669"/>
    <property type="project" value="TreeGrafter"/>
</dbReference>
<evidence type="ECO:0000256" key="1">
    <source>
        <dbReference type="ARBA" id="ARBA00004945"/>
    </source>
</evidence>
<feature type="domain" description="Nucleoside phosphorylase" evidence="7">
    <location>
        <begin position="33"/>
        <end position="259"/>
    </location>
</feature>
<dbReference type="GO" id="GO:0009164">
    <property type="term" value="P:nucleoside catabolic process"/>
    <property type="evidence" value="ECO:0007669"/>
    <property type="project" value="InterPro"/>
</dbReference>
<dbReference type="InterPro" id="IPR010049">
    <property type="entry name" value="MTA_SAH_Nsdase"/>
</dbReference>
<gene>
    <name evidence="8" type="ORF">FRIFI_1076</name>
</gene>
<dbReference type="Pfam" id="PF01048">
    <property type="entry name" value="PNP_UDP_1"/>
    <property type="match status" value="1"/>
</dbReference>
<dbReference type="InterPro" id="IPR035994">
    <property type="entry name" value="Nucleoside_phosphorylase_sf"/>
</dbReference>
<dbReference type="Proteomes" id="UP000245695">
    <property type="component" value="Chromosome 1"/>
</dbReference>
<proteinExistence type="predicted"/>
<evidence type="ECO:0000256" key="4">
    <source>
        <dbReference type="ARBA" id="ARBA00022801"/>
    </source>
</evidence>
<dbReference type="NCBIfam" id="TIGR01704">
    <property type="entry name" value="MTA_SAH-Nsdase"/>
    <property type="match status" value="1"/>
</dbReference>
<dbReference type="KEGG" id="rhom:FRIFI_1076"/>
<reference evidence="8 9" key="1">
    <citation type="submission" date="2014-09" db="EMBL/GenBank/DDBJ databases">
        <authorList>
            <person name="Hornung B.V."/>
        </authorList>
    </citation>
    <scope>NUCLEOTIDE SEQUENCE [LARGE SCALE GENOMIC DNA]</scope>
    <source>
        <strain evidence="8 9">FRIFI</strain>
    </source>
</reference>
<evidence type="ECO:0000259" key="7">
    <source>
        <dbReference type="Pfam" id="PF01048"/>
    </source>
</evidence>
<dbReference type="RefSeq" id="WP_242977282.1">
    <property type="nucleotide sequence ID" value="NZ_LN650648.1"/>
</dbReference>
<organism evidence="8 9">
    <name type="scientific">Romboutsia hominis</name>
    <dbReference type="NCBI Taxonomy" id="1507512"/>
    <lineage>
        <taxon>Bacteria</taxon>
        <taxon>Bacillati</taxon>
        <taxon>Bacillota</taxon>
        <taxon>Clostridia</taxon>
        <taxon>Peptostreptococcales</taxon>
        <taxon>Peptostreptococcaceae</taxon>
        <taxon>Romboutsia</taxon>
    </lineage>
</organism>
<evidence type="ECO:0000313" key="9">
    <source>
        <dbReference type="Proteomes" id="UP000245695"/>
    </source>
</evidence>
<dbReference type="SUPFAM" id="SSF53167">
    <property type="entry name" value="Purine and uridine phosphorylases"/>
    <property type="match status" value="1"/>
</dbReference>
<evidence type="ECO:0000256" key="3">
    <source>
        <dbReference type="ARBA" id="ARBA00022605"/>
    </source>
</evidence>
<keyword evidence="9" id="KW-1185">Reference proteome</keyword>
<keyword evidence="6" id="KW-0732">Signal</keyword>
<dbReference type="GO" id="GO:0019509">
    <property type="term" value="P:L-methionine salvage from methylthioadenosine"/>
    <property type="evidence" value="ECO:0007669"/>
    <property type="project" value="UniProtKB-UniPathway"/>
</dbReference>
<dbReference type="EC" id="3.2.2.9" evidence="2"/>